<dbReference type="CDD" id="cd06257">
    <property type="entry name" value="DnaJ"/>
    <property type="match status" value="1"/>
</dbReference>
<protein>
    <submittedName>
        <fullName evidence="2">DnaJ</fullName>
    </submittedName>
</protein>
<dbReference type="PROSITE" id="PS50076">
    <property type="entry name" value="DNAJ_2"/>
    <property type="match status" value="1"/>
</dbReference>
<dbReference type="PANTHER" id="PTHR43888">
    <property type="entry name" value="DNAJ-LIKE-2, ISOFORM A-RELATED"/>
    <property type="match status" value="1"/>
</dbReference>
<dbReference type="Pfam" id="PF00226">
    <property type="entry name" value="DnaJ"/>
    <property type="match status" value="1"/>
</dbReference>
<dbReference type="EMBL" id="JAOPGA020000894">
    <property type="protein sequence ID" value="KAL0482813.1"/>
    <property type="molecule type" value="Genomic_DNA"/>
</dbReference>
<dbReference type="SUPFAM" id="SSF49493">
    <property type="entry name" value="HSP40/DnaJ peptide-binding domain"/>
    <property type="match status" value="1"/>
</dbReference>
<dbReference type="InterPro" id="IPR018253">
    <property type="entry name" value="DnaJ_domain_CS"/>
</dbReference>
<organism evidence="2 3">
    <name type="scientific">Acrasis kona</name>
    <dbReference type="NCBI Taxonomy" id="1008807"/>
    <lineage>
        <taxon>Eukaryota</taxon>
        <taxon>Discoba</taxon>
        <taxon>Heterolobosea</taxon>
        <taxon>Tetramitia</taxon>
        <taxon>Eutetramitia</taxon>
        <taxon>Acrasidae</taxon>
        <taxon>Acrasis</taxon>
    </lineage>
</organism>
<feature type="domain" description="J" evidence="1">
    <location>
        <begin position="73"/>
        <end position="135"/>
    </location>
</feature>
<evidence type="ECO:0000259" key="1">
    <source>
        <dbReference type="PROSITE" id="PS50076"/>
    </source>
</evidence>
<name>A0AAW2Z1D1_9EUKA</name>
<dbReference type="GO" id="GO:0030544">
    <property type="term" value="F:Hsp70 protein binding"/>
    <property type="evidence" value="ECO:0007669"/>
    <property type="project" value="InterPro"/>
</dbReference>
<dbReference type="InterPro" id="IPR044713">
    <property type="entry name" value="DNJA1/2-like"/>
</dbReference>
<dbReference type="SMART" id="SM00271">
    <property type="entry name" value="DnaJ"/>
    <property type="match status" value="1"/>
</dbReference>
<dbReference type="GO" id="GO:0051082">
    <property type="term" value="F:unfolded protein binding"/>
    <property type="evidence" value="ECO:0007669"/>
    <property type="project" value="InterPro"/>
</dbReference>
<dbReference type="AlphaFoldDB" id="A0AAW2Z1D1"/>
<dbReference type="InterPro" id="IPR001623">
    <property type="entry name" value="DnaJ_domain"/>
</dbReference>
<dbReference type="InterPro" id="IPR036869">
    <property type="entry name" value="J_dom_sf"/>
</dbReference>
<dbReference type="InterPro" id="IPR002939">
    <property type="entry name" value="DnaJ_C"/>
</dbReference>
<dbReference type="Proteomes" id="UP001431209">
    <property type="component" value="Unassembled WGS sequence"/>
</dbReference>
<evidence type="ECO:0000313" key="2">
    <source>
        <dbReference type="EMBL" id="KAL0482813.1"/>
    </source>
</evidence>
<dbReference type="PROSITE" id="PS00636">
    <property type="entry name" value="DNAJ_1"/>
    <property type="match status" value="1"/>
</dbReference>
<dbReference type="PRINTS" id="PR00625">
    <property type="entry name" value="JDOMAIN"/>
</dbReference>
<keyword evidence="3" id="KW-1185">Reference proteome</keyword>
<sequence length="358" mass="40770">MNEFSFRLSSYVSPFLKHNYALTHCAVALSKSNNRRNSNGNLSTSTASLHNTINNINASSPFSLKSKYKKREDLYAILGLSKSCSEREIRHAYKLLSKQYHPDHNPDGRELFENISEAYQVLCDPDKRQKYDQSTRKSIIEAPSKSNFESPSQVMSNSPVLNFDILHTVDCTLDELHIGISKRKFQIKRKRICSVCMDNNVQSCLRCCGKGFNIERNCVGVKIKKGMRSNQSFIYTSGGNEISKNVFSDLVFTIHQLPHDRYLRHGDHLLTNHKINIKDISQDGRILRIKNCGQVPYIKCVEREGMPVYNNENAKGNLFISLTVDDSINTQETHQSYVEAISRDVTTAEMTMINSIQS</sequence>
<dbReference type="InterPro" id="IPR008971">
    <property type="entry name" value="HSP40/DnaJ_pept-bd"/>
</dbReference>
<dbReference type="GO" id="GO:0006457">
    <property type="term" value="P:protein folding"/>
    <property type="evidence" value="ECO:0007669"/>
    <property type="project" value="InterPro"/>
</dbReference>
<proteinExistence type="predicted"/>
<evidence type="ECO:0000313" key="3">
    <source>
        <dbReference type="Proteomes" id="UP001431209"/>
    </source>
</evidence>
<dbReference type="Pfam" id="PF01556">
    <property type="entry name" value="DnaJ_C"/>
    <property type="match status" value="1"/>
</dbReference>
<dbReference type="Gene3D" id="1.10.287.110">
    <property type="entry name" value="DnaJ domain"/>
    <property type="match status" value="1"/>
</dbReference>
<reference evidence="2 3" key="1">
    <citation type="submission" date="2024-03" db="EMBL/GenBank/DDBJ databases">
        <title>The Acrasis kona genome and developmental transcriptomes reveal deep origins of eukaryotic multicellular pathways.</title>
        <authorList>
            <person name="Sheikh S."/>
            <person name="Fu C.-J."/>
            <person name="Brown M.W."/>
            <person name="Baldauf S.L."/>
        </authorList>
    </citation>
    <scope>NUCLEOTIDE SEQUENCE [LARGE SCALE GENOMIC DNA]</scope>
    <source>
        <strain evidence="2 3">ATCC MYA-3509</strain>
    </source>
</reference>
<accession>A0AAW2Z1D1</accession>
<comment type="caution">
    <text evidence="2">The sequence shown here is derived from an EMBL/GenBank/DDBJ whole genome shotgun (WGS) entry which is preliminary data.</text>
</comment>
<dbReference type="Gene3D" id="2.60.260.20">
    <property type="entry name" value="Urease metallochaperone UreE, N-terminal domain"/>
    <property type="match status" value="2"/>
</dbReference>
<dbReference type="SUPFAM" id="SSF46565">
    <property type="entry name" value="Chaperone J-domain"/>
    <property type="match status" value="1"/>
</dbReference>
<gene>
    <name evidence="2" type="ORF">AKO1_014199</name>
</gene>